<dbReference type="GO" id="GO:0005737">
    <property type="term" value="C:cytoplasm"/>
    <property type="evidence" value="ECO:0007669"/>
    <property type="project" value="UniProtKB-SubCell"/>
</dbReference>
<dbReference type="Pfam" id="PF21982">
    <property type="entry name" value="RecX_HTH1"/>
    <property type="match status" value="1"/>
</dbReference>
<dbReference type="AlphaFoldDB" id="A0A6I6CYB0"/>
<dbReference type="InterPro" id="IPR036388">
    <property type="entry name" value="WH-like_DNA-bd_sf"/>
</dbReference>
<evidence type="ECO:0000259" key="8">
    <source>
        <dbReference type="Pfam" id="PF21981"/>
    </source>
</evidence>
<evidence type="ECO:0000259" key="9">
    <source>
        <dbReference type="Pfam" id="PF21982"/>
    </source>
</evidence>
<comment type="similarity">
    <text evidence="2 5">Belongs to the RecX family.</text>
</comment>
<reference evidence="10 11" key="1">
    <citation type="submission" date="2019-11" db="EMBL/GenBank/DDBJ databases">
        <authorList>
            <person name="Zhang J."/>
            <person name="Sun C."/>
        </authorList>
    </citation>
    <scope>NUCLEOTIDE SEQUENCE [LARGE SCALE GENOMIC DNA]</scope>
    <source>
        <strain evidence="11">sp2</strain>
    </source>
</reference>
<dbReference type="PANTHER" id="PTHR33602:SF1">
    <property type="entry name" value="REGULATORY PROTEIN RECX FAMILY PROTEIN"/>
    <property type="match status" value="1"/>
</dbReference>
<evidence type="ECO:0000313" key="10">
    <source>
        <dbReference type="EMBL" id="QGT79199.1"/>
    </source>
</evidence>
<dbReference type="InterPro" id="IPR053924">
    <property type="entry name" value="RecX_HTH_2nd"/>
</dbReference>
<evidence type="ECO:0000256" key="4">
    <source>
        <dbReference type="ARBA" id="ARBA00022490"/>
    </source>
</evidence>
<dbReference type="Proteomes" id="UP000427716">
    <property type="component" value="Chromosome"/>
</dbReference>
<feature type="region of interest" description="Disordered" evidence="6">
    <location>
        <begin position="139"/>
        <end position="160"/>
    </location>
</feature>
<keyword evidence="11" id="KW-1185">Reference proteome</keyword>
<dbReference type="InterPro" id="IPR053926">
    <property type="entry name" value="RecX_HTH_1st"/>
</dbReference>
<evidence type="ECO:0000256" key="2">
    <source>
        <dbReference type="ARBA" id="ARBA00009695"/>
    </source>
</evidence>
<evidence type="ECO:0000256" key="6">
    <source>
        <dbReference type="SAM" id="MobiDB-lite"/>
    </source>
</evidence>
<comment type="function">
    <text evidence="5">Modulates RecA activity.</text>
</comment>
<evidence type="ECO:0000313" key="11">
    <source>
        <dbReference type="Proteomes" id="UP000427716"/>
    </source>
</evidence>
<evidence type="ECO:0000256" key="5">
    <source>
        <dbReference type="HAMAP-Rule" id="MF_01114"/>
    </source>
</evidence>
<dbReference type="PANTHER" id="PTHR33602">
    <property type="entry name" value="REGULATORY PROTEIN RECX FAMILY PROTEIN"/>
    <property type="match status" value="1"/>
</dbReference>
<dbReference type="Gene3D" id="1.10.10.10">
    <property type="entry name" value="Winged helix-like DNA-binding domain superfamily/Winged helix DNA-binding domain"/>
    <property type="match status" value="3"/>
</dbReference>
<comment type="subcellular location">
    <subcellularLocation>
        <location evidence="1 5">Cytoplasm</location>
    </subcellularLocation>
</comment>
<name>A0A6I6CYB0_9GAMM</name>
<feature type="compositionally biased region" description="Acidic residues" evidence="6">
    <location>
        <begin position="151"/>
        <end position="160"/>
    </location>
</feature>
<feature type="domain" description="RecX third three-helical" evidence="8">
    <location>
        <begin position="105"/>
        <end position="142"/>
    </location>
</feature>
<feature type="domain" description="RecX first three-helical" evidence="9">
    <location>
        <begin position="14"/>
        <end position="50"/>
    </location>
</feature>
<proteinExistence type="inferred from homology"/>
<dbReference type="HAMAP" id="MF_01114">
    <property type="entry name" value="RecX"/>
    <property type="match status" value="1"/>
</dbReference>
<feature type="domain" description="RecX second three-helical" evidence="7">
    <location>
        <begin position="57"/>
        <end position="96"/>
    </location>
</feature>
<evidence type="ECO:0000259" key="7">
    <source>
        <dbReference type="Pfam" id="PF02631"/>
    </source>
</evidence>
<dbReference type="RefSeq" id="WP_136867511.1">
    <property type="nucleotide sequence ID" value="NZ_CP046415.1"/>
</dbReference>
<organism evidence="10 11">
    <name type="scientific">Guyparkeria halophila</name>
    <dbReference type="NCBI Taxonomy" id="47960"/>
    <lineage>
        <taxon>Bacteria</taxon>
        <taxon>Pseudomonadati</taxon>
        <taxon>Pseudomonadota</taxon>
        <taxon>Gammaproteobacteria</taxon>
        <taxon>Chromatiales</taxon>
        <taxon>Thioalkalibacteraceae</taxon>
        <taxon>Guyparkeria</taxon>
    </lineage>
</organism>
<accession>A0A6I6CYB0</accession>
<sequence>MDDEKRRRLDCEKRAVGLLARREHSRLELARKLADRGFAADEVDPVLDRLVEEGWQSDRRYAESLIRARAARRYGPDRIANELAQQGVDEGVASEAFAAEPQDWAELAREQLLARFREPPADFPDRARRHRHLVRRGFPPDLSHELAGWWPDEDVGPDFP</sequence>
<keyword evidence="4 5" id="KW-0963">Cytoplasm</keyword>
<dbReference type="Pfam" id="PF21981">
    <property type="entry name" value="RecX_HTH3"/>
    <property type="match status" value="1"/>
</dbReference>
<dbReference type="InterPro" id="IPR003783">
    <property type="entry name" value="Regulatory_RecX"/>
</dbReference>
<dbReference type="GO" id="GO:0006282">
    <property type="term" value="P:regulation of DNA repair"/>
    <property type="evidence" value="ECO:0007669"/>
    <property type="project" value="UniProtKB-UniRule"/>
</dbReference>
<dbReference type="Pfam" id="PF02631">
    <property type="entry name" value="RecX_HTH2"/>
    <property type="match status" value="1"/>
</dbReference>
<dbReference type="KEGG" id="ghl:GM160_10035"/>
<evidence type="ECO:0000256" key="1">
    <source>
        <dbReference type="ARBA" id="ARBA00004496"/>
    </source>
</evidence>
<dbReference type="EMBL" id="CP046415">
    <property type="protein sequence ID" value="QGT79199.1"/>
    <property type="molecule type" value="Genomic_DNA"/>
</dbReference>
<gene>
    <name evidence="5" type="primary">recX</name>
    <name evidence="10" type="ORF">GM160_10035</name>
</gene>
<dbReference type="InterPro" id="IPR053925">
    <property type="entry name" value="RecX_HTH_3rd"/>
</dbReference>
<protein>
    <recommendedName>
        <fullName evidence="3 5">Regulatory protein RecX</fullName>
    </recommendedName>
</protein>
<evidence type="ECO:0000256" key="3">
    <source>
        <dbReference type="ARBA" id="ARBA00018111"/>
    </source>
</evidence>